<dbReference type="AlphaFoldDB" id="A0AAV4H4M1"/>
<proteinExistence type="predicted"/>
<protein>
    <submittedName>
        <fullName evidence="1">Uncharacterized protein</fullName>
    </submittedName>
</protein>
<keyword evidence="2" id="KW-1185">Reference proteome</keyword>
<gene>
    <name evidence="1" type="ORF">ElyMa_006204600</name>
</gene>
<organism evidence="1 2">
    <name type="scientific">Elysia marginata</name>
    <dbReference type="NCBI Taxonomy" id="1093978"/>
    <lineage>
        <taxon>Eukaryota</taxon>
        <taxon>Metazoa</taxon>
        <taxon>Spiralia</taxon>
        <taxon>Lophotrochozoa</taxon>
        <taxon>Mollusca</taxon>
        <taxon>Gastropoda</taxon>
        <taxon>Heterobranchia</taxon>
        <taxon>Euthyneura</taxon>
        <taxon>Panpulmonata</taxon>
        <taxon>Sacoglossa</taxon>
        <taxon>Placobranchoidea</taxon>
        <taxon>Plakobranchidae</taxon>
        <taxon>Elysia</taxon>
    </lineage>
</organism>
<sequence length="66" mass="7440">MAERYKEVQCSYLDEEASKFKAKIDEFVSQVKSKVQTDQDSQAVNTAILQAVNFLSQQVPSLKGKN</sequence>
<evidence type="ECO:0000313" key="1">
    <source>
        <dbReference type="EMBL" id="GFR92606.1"/>
    </source>
</evidence>
<evidence type="ECO:0000313" key="2">
    <source>
        <dbReference type="Proteomes" id="UP000762676"/>
    </source>
</evidence>
<accession>A0AAV4H4M1</accession>
<name>A0AAV4H4M1_9GAST</name>
<dbReference type="EMBL" id="BMAT01012452">
    <property type="protein sequence ID" value="GFR92606.1"/>
    <property type="molecule type" value="Genomic_DNA"/>
</dbReference>
<dbReference type="Proteomes" id="UP000762676">
    <property type="component" value="Unassembled WGS sequence"/>
</dbReference>
<comment type="caution">
    <text evidence="1">The sequence shown here is derived from an EMBL/GenBank/DDBJ whole genome shotgun (WGS) entry which is preliminary data.</text>
</comment>
<reference evidence="1 2" key="1">
    <citation type="journal article" date="2021" name="Elife">
        <title>Chloroplast acquisition without the gene transfer in kleptoplastic sea slugs, Plakobranchus ocellatus.</title>
        <authorList>
            <person name="Maeda T."/>
            <person name="Takahashi S."/>
            <person name="Yoshida T."/>
            <person name="Shimamura S."/>
            <person name="Takaki Y."/>
            <person name="Nagai Y."/>
            <person name="Toyoda A."/>
            <person name="Suzuki Y."/>
            <person name="Arimoto A."/>
            <person name="Ishii H."/>
            <person name="Satoh N."/>
            <person name="Nishiyama T."/>
            <person name="Hasebe M."/>
            <person name="Maruyama T."/>
            <person name="Minagawa J."/>
            <person name="Obokata J."/>
            <person name="Shigenobu S."/>
        </authorList>
    </citation>
    <scope>NUCLEOTIDE SEQUENCE [LARGE SCALE GENOMIC DNA]</scope>
</reference>